<dbReference type="RefSeq" id="WP_020914831.1">
    <property type="nucleotide sequence ID" value="NC_011566.1"/>
</dbReference>
<dbReference type="HOGENOM" id="CLU_1282486_0_0_6"/>
<dbReference type="AlphaFoldDB" id="B8CV25"/>
<keyword evidence="2" id="KW-1185">Reference proteome</keyword>
<accession>B8CV25</accession>
<dbReference type="KEGG" id="swp:swp_4880"/>
<reference evidence="1 2" key="1">
    <citation type="journal article" date="2008" name="PLoS ONE">
        <title>Environmental adaptation: genomic analysis of the piezotolerant and psychrotolerant deep-sea iron reducing bacterium Shewanella piezotolerans WP3.</title>
        <authorList>
            <person name="Wang F."/>
            <person name="Wang J."/>
            <person name="Jian H."/>
            <person name="Zhang B."/>
            <person name="Li S."/>
            <person name="Wang F."/>
            <person name="Zeng X."/>
            <person name="Gao L."/>
            <person name="Bartlett D.H."/>
            <person name="Yu J."/>
            <person name="Hu S."/>
            <person name="Xiao X."/>
        </authorList>
    </citation>
    <scope>NUCLEOTIDE SEQUENCE [LARGE SCALE GENOMIC DNA]</scope>
    <source>
        <strain evidence="2">WP3 / JCM 13877</strain>
    </source>
</reference>
<evidence type="ECO:0000313" key="1">
    <source>
        <dbReference type="EMBL" id="ACJ31501.1"/>
    </source>
</evidence>
<name>B8CV25_SHEPW</name>
<dbReference type="eggNOG" id="ENOG5033YM2">
    <property type="taxonomic scope" value="Bacteria"/>
</dbReference>
<gene>
    <name evidence="1" type="ordered locus">swp_4880</name>
</gene>
<proteinExistence type="predicted"/>
<evidence type="ECO:0000313" key="2">
    <source>
        <dbReference type="Proteomes" id="UP000000753"/>
    </source>
</evidence>
<protein>
    <submittedName>
        <fullName evidence="1">Uncharacterized protein</fullName>
    </submittedName>
</protein>
<dbReference type="OrthoDB" id="5829829at2"/>
<dbReference type="EMBL" id="CP000472">
    <property type="protein sequence ID" value="ACJ31501.1"/>
    <property type="molecule type" value="Genomic_DNA"/>
</dbReference>
<sequence length="215" mass="24946">MKSTLSTKANAELGTLIINTADLMQLLSLLPKNYLADYPILQKELTSKHPNTRRFNQALKNQRFSKEEYRDRILARLDSLAYDVVISTNIDYLIERIYLLVGDDINRIDELTMSDIGVDILQQVLNALSHGFRKSTLPKGEHPFLAERGRIDHKFWRHADKGFDAFCNGYTTQAALDAWCQLNLHTRCPQSFLRWVKVYGDPRELCDWVNYVKPR</sequence>
<dbReference type="Proteomes" id="UP000000753">
    <property type="component" value="Chromosome"/>
</dbReference>
<organism evidence="1 2">
    <name type="scientific">Shewanella piezotolerans (strain WP3 / JCM 13877)</name>
    <dbReference type="NCBI Taxonomy" id="225849"/>
    <lineage>
        <taxon>Bacteria</taxon>
        <taxon>Pseudomonadati</taxon>
        <taxon>Pseudomonadota</taxon>
        <taxon>Gammaproteobacteria</taxon>
        <taxon>Alteromonadales</taxon>
        <taxon>Shewanellaceae</taxon>
        <taxon>Shewanella</taxon>
    </lineage>
</organism>